<sequence>MKNLFTALSTAFIVNCMTLSAALAKPGNGNGNGNGVGNGNGGNGNGNAHGVPEIDASAGVLALAAVGAALVLAWEVNRRRT</sequence>
<evidence type="ECO:0000256" key="2">
    <source>
        <dbReference type="SAM" id="Phobius"/>
    </source>
</evidence>
<dbReference type="Proteomes" id="UP001058514">
    <property type="component" value="Chromosome"/>
</dbReference>
<gene>
    <name evidence="4" type="ORF">K3718_17230</name>
</gene>
<keyword evidence="3" id="KW-0732">Signal</keyword>
<evidence type="ECO:0000256" key="1">
    <source>
        <dbReference type="SAM" id="MobiDB-lite"/>
    </source>
</evidence>
<keyword evidence="2" id="KW-0812">Transmembrane</keyword>
<feature type="compositionally biased region" description="Gly residues" evidence="1">
    <location>
        <begin position="28"/>
        <end position="47"/>
    </location>
</feature>
<dbReference type="NCBIfam" id="TIGR04161">
    <property type="entry name" value="VPEID-CTERM"/>
    <property type="match status" value="1"/>
</dbReference>
<protein>
    <submittedName>
        <fullName evidence="4">VPEID-CTERM sorting domain-containing protein</fullName>
    </submittedName>
</protein>
<feature type="signal peptide" evidence="3">
    <location>
        <begin position="1"/>
        <end position="24"/>
    </location>
</feature>
<organism evidence="4 5">
    <name type="scientific">Leisingera aquaemixtae</name>
    <dbReference type="NCBI Taxonomy" id="1396826"/>
    <lineage>
        <taxon>Bacteria</taxon>
        <taxon>Pseudomonadati</taxon>
        <taxon>Pseudomonadota</taxon>
        <taxon>Alphaproteobacteria</taxon>
        <taxon>Rhodobacterales</taxon>
        <taxon>Roseobacteraceae</taxon>
        <taxon>Leisingera</taxon>
    </lineage>
</organism>
<reference evidence="4" key="1">
    <citation type="submission" date="2021-08" db="EMBL/GenBank/DDBJ databases">
        <authorList>
            <person name="Nwanade C."/>
            <person name="Wang M."/>
            <person name="Masoudi A."/>
            <person name="Yu Z."/>
            <person name="Liu J."/>
        </authorList>
    </citation>
    <scope>NUCLEOTIDE SEQUENCE</scope>
    <source>
        <strain evidence="4">S166</strain>
    </source>
</reference>
<dbReference type="EMBL" id="CP081051">
    <property type="protein sequence ID" value="UWQ41247.1"/>
    <property type="molecule type" value="Genomic_DNA"/>
</dbReference>
<proteinExistence type="predicted"/>
<keyword evidence="5" id="KW-1185">Reference proteome</keyword>
<feature type="transmembrane region" description="Helical" evidence="2">
    <location>
        <begin position="56"/>
        <end position="76"/>
    </location>
</feature>
<name>A0ABY5WIF8_9RHOB</name>
<dbReference type="InterPro" id="IPR026422">
    <property type="entry name" value="VPEID-CTERM"/>
</dbReference>
<evidence type="ECO:0000313" key="4">
    <source>
        <dbReference type="EMBL" id="UWQ41247.1"/>
    </source>
</evidence>
<feature type="region of interest" description="Disordered" evidence="1">
    <location>
        <begin position="28"/>
        <end position="49"/>
    </location>
</feature>
<keyword evidence="2" id="KW-1133">Transmembrane helix</keyword>
<evidence type="ECO:0000313" key="5">
    <source>
        <dbReference type="Proteomes" id="UP001058514"/>
    </source>
</evidence>
<keyword evidence="2" id="KW-0472">Membrane</keyword>
<feature type="chain" id="PRO_5046958495" evidence="3">
    <location>
        <begin position="25"/>
        <end position="81"/>
    </location>
</feature>
<accession>A0ABY5WIF8</accession>
<evidence type="ECO:0000256" key="3">
    <source>
        <dbReference type="SAM" id="SignalP"/>
    </source>
</evidence>